<dbReference type="Pfam" id="PF00773">
    <property type="entry name" value="RNB"/>
    <property type="match status" value="1"/>
</dbReference>
<dbReference type="SUPFAM" id="SSF50249">
    <property type="entry name" value="Nucleic acid-binding proteins"/>
    <property type="match status" value="1"/>
</dbReference>
<evidence type="ECO:0000259" key="1">
    <source>
        <dbReference type="SMART" id="SM00955"/>
    </source>
</evidence>
<dbReference type="InterPro" id="IPR050180">
    <property type="entry name" value="RNR_Ribonuclease"/>
</dbReference>
<dbReference type="AlphaFoldDB" id="A0AAU8DKI6"/>
<name>A0AAU8DKI6_9ACTN</name>
<dbReference type="PANTHER" id="PTHR23355:SF9">
    <property type="entry name" value="DIS3-LIKE EXONUCLEASE 2"/>
    <property type="match status" value="1"/>
</dbReference>
<protein>
    <submittedName>
        <fullName evidence="2">RNB domain-containing ribonuclease</fullName>
    </submittedName>
</protein>
<feature type="domain" description="RNB" evidence="1">
    <location>
        <begin position="57"/>
        <end position="379"/>
    </location>
</feature>
<accession>A0AAU8DKI6</accession>
<dbReference type="EMBL" id="CP159218">
    <property type="protein sequence ID" value="XCG62261.1"/>
    <property type="molecule type" value="Genomic_DNA"/>
</dbReference>
<dbReference type="RefSeq" id="WP_353647876.1">
    <property type="nucleotide sequence ID" value="NZ_CP159218.1"/>
</dbReference>
<dbReference type="Pfam" id="PF18614">
    <property type="entry name" value="RNase_II_C_S1"/>
    <property type="match status" value="1"/>
</dbReference>
<organism evidence="2">
    <name type="scientific">Nakamurella sp. A5-74</name>
    <dbReference type="NCBI Taxonomy" id="3158264"/>
    <lineage>
        <taxon>Bacteria</taxon>
        <taxon>Bacillati</taxon>
        <taxon>Actinomycetota</taxon>
        <taxon>Actinomycetes</taxon>
        <taxon>Nakamurellales</taxon>
        <taxon>Nakamurellaceae</taxon>
        <taxon>Nakamurella</taxon>
    </lineage>
</organism>
<evidence type="ECO:0000313" key="2">
    <source>
        <dbReference type="EMBL" id="XCG62261.1"/>
    </source>
</evidence>
<dbReference type="InterPro" id="IPR012340">
    <property type="entry name" value="NA-bd_OB-fold"/>
</dbReference>
<dbReference type="SMART" id="SM00955">
    <property type="entry name" value="RNB"/>
    <property type="match status" value="1"/>
</dbReference>
<dbReference type="InterPro" id="IPR001900">
    <property type="entry name" value="RNase_II/R"/>
</dbReference>
<reference evidence="2" key="1">
    <citation type="submission" date="2024-05" db="EMBL/GenBank/DDBJ databases">
        <authorList>
            <person name="Cai S.Y."/>
            <person name="Jin L.M."/>
            <person name="Li H.R."/>
        </authorList>
    </citation>
    <scope>NUCLEOTIDE SEQUENCE</scope>
    <source>
        <strain evidence="2">A5-74</strain>
    </source>
</reference>
<dbReference type="GO" id="GO:0004540">
    <property type="term" value="F:RNA nuclease activity"/>
    <property type="evidence" value="ECO:0007669"/>
    <property type="project" value="InterPro"/>
</dbReference>
<proteinExistence type="predicted"/>
<sequence>MPAQRIVGAHAAALAGTVDLDALRAELAIPHDFPPAAVAEADAIAARSAPEPDPPGVVDVLDIPFVTIDPPGSMDLDQAVHLEDLGAGRHRVRYAIADLGSVIGVGGALEAESLRRGQTFYSPDRRDPLYPPNLSEGAVSLLPDQVRRAVLWTVELDAHGLPTSWTVARCVMRSVARLDYPGVQASFDSGRGIHPSIAALRVVGEQRLAAARARHAITLDLPDVEIEPGPAGGWQLVLRAMSPVEQWNAEISLLTGMVAAQIMLEAGSGLLRVLPAPDERSVQRLRAETKALGIDWPAGVEPGDVIAGLHADRPRDAAFLADAVTLLRGAGYRAFDGGAPPADEISHAGVGAPYAHVTAPLRRLVDRFATEYCLAHTAGEPVPGWVTDQVDQVIETMQRTDRQAHALDRRGVAAIAGGLLAKRIGSELDGVVTQIDAQRDRASITLTDPPVQARASARGLQEGARVRVRLLGVTGEAISVEVVAAA</sequence>
<gene>
    <name evidence="2" type="ORF">ABLG96_13410</name>
</gene>
<dbReference type="GO" id="GO:0003723">
    <property type="term" value="F:RNA binding"/>
    <property type="evidence" value="ECO:0007669"/>
    <property type="project" value="InterPro"/>
</dbReference>
<dbReference type="PANTHER" id="PTHR23355">
    <property type="entry name" value="RIBONUCLEASE"/>
    <property type="match status" value="1"/>
</dbReference>
<dbReference type="GO" id="GO:0006402">
    <property type="term" value="P:mRNA catabolic process"/>
    <property type="evidence" value="ECO:0007669"/>
    <property type="project" value="TreeGrafter"/>
</dbReference>
<dbReference type="InterPro" id="IPR040596">
    <property type="entry name" value="RNase_II_C_S1"/>
</dbReference>